<comment type="catalytic activity">
    <reaction evidence="1 19">
        <text>[E2 ubiquitin-conjugating enzyme]-S-ubiquitinyl-L-cysteine + [acceptor protein]-L-lysine = [E2 ubiquitin-conjugating enzyme]-L-cysteine + [acceptor protein]-N(6)-ubiquitinyl-L-lysine.</text>
        <dbReference type="EC" id="2.3.2.31"/>
    </reaction>
</comment>
<dbReference type="EC" id="2.3.2.31" evidence="5 19"/>
<comment type="similarity">
    <text evidence="17 19">Belongs to the RBR family. Parkin subfamily.</text>
</comment>
<evidence type="ECO:0000256" key="19">
    <source>
        <dbReference type="PIRNR" id="PIRNR037880"/>
    </source>
</evidence>
<dbReference type="PROSITE" id="PS51873">
    <property type="entry name" value="TRIAD"/>
    <property type="match status" value="1"/>
</dbReference>
<dbReference type="Pfam" id="PF17976">
    <property type="entry name" value="zf-RING_12"/>
    <property type="match status" value="1"/>
</dbReference>
<dbReference type="SUPFAM" id="SSF57850">
    <property type="entry name" value="RING/U-box"/>
    <property type="match status" value="1"/>
</dbReference>
<keyword evidence="9 19" id="KW-0479">Metal-binding</keyword>
<proteinExistence type="inferred from homology"/>
<evidence type="ECO:0000256" key="9">
    <source>
        <dbReference type="ARBA" id="ARBA00022723"/>
    </source>
</evidence>
<dbReference type="InParanoid" id="A0A6P7KQQ1"/>
<comment type="subunit">
    <text evidence="19">Forms an E3 ubiquitin ligase complex.</text>
</comment>
<dbReference type="InterPro" id="IPR047536">
    <property type="entry name" value="Rcat_RBR_parkin"/>
</dbReference>
<dbReference type="UniPathway" id="UPA00143"/>
<comment type="function">
    <text evidence="19">Functions within a multiprotein E3 ubiquitin ligase complex, catalyzing the covalent attachment of ubiquitin moieties onto substrate proteins.</text>
</comment>
<dbReference type="Pfam" id="PF17978">
    <property type="entry name" value="zf-RING_14"/>
    <property type="match status" value="1"/>
</dbReference>
<dbReference type="GO" id="GO:0000423">
    <property type="term" value="P:mitophagy"/>
    <property type="evidence" value="ECO:0007669"/>
    <property type="project" value="UniProtKB-ARBA"/>
</dbReference>
<keyword evidence="15 19" id="KW-0072">Autophagy</keyword>
<dbReference type="PIRSF" id="PIRSF037880">
    <property type="entry name" value="Parkin"/>
    <property type="match status" value="1"/>
</dbReference>
<dbReference type="GO" id="GO:0022603">
    <property type="term" value="P:regulation of anatomical structure morphogenesis"/>
    <property type="evidence" value="ECO:0007669"/>
    <property type="project" value="UniProtKB-ARBA"/>
</dbReference>
<dbReference type="CDD" id="cd16627">
    <property type="entry name" value="RING-HC_RBR_parkin"/>
    <property type="match status" value="1"/>
</dbReference>
<dbReference type="CDD" id="cd21382">
    <property type="entry name" value="RING0_parkin"/>
    <property type="match status" value="1"/>
</dbReference>
<dbReference type="InterPro" id="IPR003977">
    <property type="entry name" value="Parkin"/>
</dbReference>
<evidence type="ECO:0000256" key="6">
    <source>
        <dbReference type="ARBA" id="ARBA00022490"/>
    </source>
</evidence>
<dbReference type="GO" id="GO:1902532">
    <property type="term" value="P:negative regulation of intracellular signal transduction"/>
    <property type="evidence" value="ECO:0007669"/>
    <property type="project" value="UniProtKB-ARBA"/>
</dbReference>
<keyword evidence="7" id="KW-0597">Phosphoprotein</keyword>
<evidence type="ECO:0000256" key="1">
    <source>
        <dbReference type="ARBA" id="ARBA00001798"/>
    </source>
</evidence>
<dbReference type="InterPro" id="IPR044066">
    <property type="entry name" value="TRIAD_supradom"/>
</dbReference>
<keyword evidence="12 19" id="KW-0833">Ubl conjugation pathway</keyword>
<comment type="pathway">
    <text evidence="4 19">Protein modification; protein ubiquitination.</text>
</comment>
<sequence length="464" mass="51362">MIVFVRYNLSPGVAVDLQEEASVAELKEVVGRQQGVRPDRLKVLFAGRELQSTATLQDCDLPEQSTVHVVLHSSDPSSKLLLLQTRLSRGREKNKDGLTRLDLSSSRLPSTSTGLAVILKESEGGDGGQEAEREEMQAAAIGGVRTCNTFFVYCKRCSSPQPGKLRVCCTNCKQTTLTLSRDPSCWDDVLFPGRIHGVCQSPGCHGDEAEFFMKCASHPTTDDGSSVALDLIVTNSRGVPCIACTYVSCVVLVFQCLDRHVICLDCFRRYCQTRLNERQFVYHPVIGYSLPCAVGCEDSLIKELHHFRLIGDDQYGRYLQYGAEECLRVIGGLMCPSPDCGMGLLPTDDSRKVECDRQVGCGFIFCRECREAYHEGGCLATLAPPTDEVSQGFVVEEAASHQGRWDQASLLLIQESTMPCPQCSVPVEKNGGCMHMQCPLCRAEWCWICRVAWNRECMGNHWFG</sequence>
<evidence type="ECO:0000256" key="3">
    <source>
        <dbReference type="ARBA" id="ARBA00004514"/>
    </source>
</evidence>
<evidence type="ECO:0000313" key="23">
    <source>
        <dbReference type="Proteomes" id="UP000515150"/>
    </source>
</evidence>
<dbReference type="RefSeq" id="XP_028982794.1">
    <property type="nucleotide sequence ID" value="XM_029126961.3"/>
</dbReference>
<dbReference type="InterPro" id="IPR041170">
    <property type="entry name" value="Znf-RING_14"/>
</dbReference>
<comment type="subcellular location">
    <subcellularLocation>
        <location evidence="3">Cytoplasm</location>
        <location evidence="3">Cytosol</location>
    </subcellularLocation>
    <subcellularLocation>
        <location evidence="2 19">Mitochondrion</location>
    </subcellularLocation>
</comment>
<feature type="active site" evidence="20">
    <location>
        <position position="433"/>
    </location>
</feature>
<evidence type="ECO:0000256" key="11">
    <source>
        <dbReference type="ARBA" id="ARBA00022771"/>
    </source>
</evidence>
<dbReference type="GO" id="GO:0008270">
    <property type="term" value="F:zinc ion binding"/>
    <property type="evidence" value="ECO:0007669"/>
    <property type="project" value="UniProtKB-KW"/>
</dbReference>
<evidence type="ECO:0000256" key="17">
    <source>
        <dbReference type="ARBA" id="ARBA00029442"/>
    </source>
</evidence>
<dbReference type="GO" id="GO:0005739">
    <property type="term" value="C:mitochondrion"/>
    <property type="evidence" value="ECO:0007669"/>
    <property type="project" value="UniProtKB-SubCell"/>
</dbReference>
<name>A0A6P7KQQ1_BETSP</name>
<dbReference type="Gene3D" id="2.20.25.20">
    <property type="match status" value="1"/>
</dbReference>
<evidence type="ECO:0000256" key="16">
    <source>
        <dbReference type="ARBA" id="ARBA00023128"/>
    </source>
</evidence>
<dbReference type="SUPFAM" id="SSF54236">
    <property type="entry name" value="Ubiquitin-like"/>
    <property type="match status" value="1"/>
</dbReference>
<evidence type="ECO:0000256" key="5">
    <source>
        <dbReference type="ARBA" id="ARBA00012251"/>
    </source>
</evidence>
<dbReference type="InterPro" id="IPR029071">
    <property type="entry name" value="Ubiquitin-like_domsf"/>
</dbReference>
<dbReference type="SMART" id="SM00647">
    <property type="entry name" value="IBR"/>
    <property type="match status" value="2"/>
</dbReference>
<dbReference type="InterPro" id="IPR054694">
    <property type="entry name" value="Parkin-like_IBR"/>
</dbReference>
<keyword evidence="14 19" id="KW-0832">Ubl conjugation</keyword>
<dbReference type="GO" id="GO:0009896">
    <property type="term" value="P:positive regulation of catabolic process"/>
    <property type="evidence" value="ECO:0007669"/>
    <property type="project" value="UniProtKB-ARBA"/>
</dbReference>
<dbReference type="GO" id="GO:0016567">
    <property type="term" value="P:protein ubiquitination"/>
    <property type="evidence" value="ECO:0007669"/>
    <property type="project" value="UniProtKB-UniRule"/>
</dbReference>
<dbReference type="InterPro" id="IPR031127">
    <property type="entry name" value="E3_UB_ligase_RBR"/>
</dbReference>
<evidence type="ECO:0000256" key="2">
    <source>
        <dbReference type="ARBA" id="ARBA00004173"/>
    </source>
</evidence>
<evidence type="ECO:0000256" key="13">
    <source>
        <dbReference type="ARBA" id="ARBA00022833"/>
    </source>
</evidence>
<dbReference type="CDD" id="cd20340">
    <property type="entry name" value="BRcat_RBR_parkin"/>
    <property type="match status" value="1"/>
</dbReference>
<keyword evidence="11" id="KW-0863">Zinc-finger</keyword>
<dbReference type="InterPro" id="IPR047534">
    <property type="entry name" value="BRcat_RBR_parkin"/>
</dbReference>
<dbReference type="InterPro" id="IPR047535">
    <property type="entry name" value="RING-HC_RBR_parkin"/>
</dbReference>
<dbReference type="InterPro" id="IPR041565">
    <property type="entry name" value="Parkin_Znf-RING"/>
</dbReference>
<dbReference type="InterPro" id="IPR000626">
    <property type="entry name" value="Ubiquitin-like_dom"/>
</dbReference>
<evidence type="ECO:0000256" key="15">
    <source>
        <dbReference type="ARBA" id="ARBA00023006"/>
    </source>
</evidence>
<dbReference type="PANTHER" id="PTHR11685">
    <property type="entry name" value="RBR FAMILY RING FINGER AND IBR DOMAIN-CONTAINING"/>
    <property type="match status" value="1"/>
</dbReference>
<dbReference type="CTD" id="5071"/>
<feature type="domain" description="Ubiquitin-like" evidence="21">
    <location>
        <begin position="1"/>
        <end position="76"/>
    </location>
</feature>
<keyword evidence="16 19" id="KW-0496">Mitochondrion</keyword>
<dbReference type="Pfam" id="PF00240">
    <property type="entry name" value="ubiquitin"/>
    <property type="match status" value="1"/>
</dbReference>
<dbReference type="GO" id="GO:0000151">
    <property type="term" value="C:ubiquitin ligase complex"/>
    <property type="evidence" value="ECO:0007669"/>
    <property type="project" value="UniProtKB-UniRule"/>
</dbReference>
<protein>
    <recommendedName>
        <fullName evidence="18 19">E3 ubiquitin-protein ligase parkin</fullName>
        <ecNumber evidence="5 19">2.3.2.31</ecNumber>
    </recommendedName>
</protein>
<dbReference type="OrthoDB" id="1431934at2759"/>
<evidence type="ECO:0000256" key="20">
    <source>
        <dbReference type="PIRSR" id="PIRSR037880-1"/>
    </source>
</evidence>
<dbReference type="KEGG" id="bspl:114841811"/>
<gene>
    <name evidence="24" type="primary">prkn</name>
</gene>
<evidence type="ECO:0000256" key="18">
    <source>
        <dbReference type="ARBA" id="ARBA00029536"/>
    </source>
</evidence>
<dbReference type="GeneID" id="114841811"/>
<keyword evidence="23" id="KW-1185">Reference proteome</keyword>
<dbReference type="Pfam" id="PF22605">
    <property type="entry name" value="IBR_2"/>
    <property type="match status" value="1"/>
</dbReference>
<dbReference type="SMART" id="SM00213">
    <property type="entry name" value="UBQ"/>
    <property type="match status" value="1"/>
</dbReference>
<keyword evidence="8" id="KW-0808">Transferase</keyword>
<dbReference type="PRINTS" id="PR01475">
    <property type="entry name" value="PARKIN"/>
</dbReference>
<evidence type="ECO:0000256" key="7">
    <source>
        <dbReference type="ARBA" id="ARBA00022553"/>
    </source>
</evidence>
<evidence type="ECO:0000256" key="10">
    <source>
        <dbReference type="ARBA" id="ARBA00022737"/>
    </source>
</evidence>
<evidence type="ECO:0000256" key="12">
    <source>
        <dbReference type="ARBA" id="ARBA00022786"/>
    </source>
</evidence>
<dbReference type="Proteomes" id="UP000515150">
    <property type="component" value="Chromosome 15"/>
</dbReference>
<dbReference type="GO" id="GO:0006950">
    <property type="term" value="P:response to stress"/>
    <property type="evidence" value="ECO:0007669"/>
    <property type="project" value="UniProtKB-ARBA"/>
</dbReference>
<evidence type="ECO:0000259" key="21">
    <source>
        <dbReference type="PROSITE" id="PS50053"/>
    </source>
</evidence>
<evidence type="ECO:0000256" key="14">
    <source>
        <dbReference type="ARBA" id="ARBA00022843"/>
    </source>
</evidence>
<evidence type="ECO:0000313" key="24">
    <source>
        <dbReference type="RefSeq" id="XP_028982794.1"/>
    </source>
</evidence>
<dbReference type="Gene3D" id="3.10.20.90">
    <property type="entry name" value="Phosphatidylinositol 3-kinase Catalytic Subunit, Chain A, domain 1"/>
    <property type="match status" value="1"/>
</dbReference>
<evidence type="ECO:0000256" key="4">
    <source>
        <dbReference type="ARBA" id="ARBA00004906"/>
    </source>
</evidence>
<dbReference type="Gene3D" id="1.20.120.1750">
    <property type="match status" value="1"/>
</dbReference>
<dbReference type="GO" id="GO:0061630">
    <property type="term" value="F:ubiquitin protein ligase activity"/>
    <property type="evidence" value="ECO:0007669"/>
    <property type="project" value="UniProtKB-EC"/>
</dbReference>
<dbReference type="GO" id="GO:0005829">
    <property type="term" value="C:cytosol"/>
    <property type="evidence" value="ECO:0007669"/>
    <property type="project" value="UniProtKB-SubCell"/>
</dbReference>
<dbReference type="PROSITE" id="PS50053">
    <property type="entry name" value="UBIQUITIN_2"/>
    <property type="match status" value="1"/>
</dbReference>
<dbReference type="Pfam" id="PF01485">
    <property type="entry name" value="IBR"/>
    <property type="match status" value="1"/>
</dbReference>
<feature type="domain" description="RING-type" evidence="22">
    <location>
        <begin position="237"/>
        <end position="464"/>
    </location>
</feature>
<keyword evidence="13 19" id="KW-0862">Zinc</keyword>
<organism evidence="23 24">
    <name type="scientific">Betta splendens</name>
    <name type="common">Siamese fighting fish</name>
    <dbReference type="NCBI Taxonomy" id="158456"/>
    <lineage>
        <taxon>Eukaryota</taxon>
        <taxon>Metazoa</taxon>
        <taxon>Chordata</taxon>
        <taxon>Craniata</taxon>
        <taxon>Vertebrata</taxon>
        <taxon>Euteleostomi</taxon>
        <taxon>Actinopterygii</taxon>
        <taxon>Neopterygii</taxon>
        <taxon>Teleostei</taxon>
        <taxon>Neoteleostei</taxon>
        <taxon>Acanthomorphata</taxon>
        <taxon>Anabantaria</taxon>
        <taxon>Anabantiformes</taxon>
        <taxon>Anabantoidei</taxon>
        <taxon>Osphronemidae</taxon>
        <taxon>Betta</taxon>
    </lineage>
</organism>
<keyword evidence="10" id="KW-0677">Repeat</keyword>
<dbReference type="InterPro" id="IPR002867">
    <property type="entry name" value="IBR_dom"/>
</dbReference>
<dbReference type="AlphaFoldDB" id="A0A6P7KQQ1"/>
<evidence type="ECO:0000256" key="8">
    <source>
        <dbReference type="ARBA" id="ARBA00022679"/>
    </source>
</evidence>
<accession>A0A6P7KQQ1</accession>
<evidence type="ECO:0000259" key="22">
    <source>
        <dbReference type="PROSITE" id="PS51873"/>
    </source>
</evidence>
<keyword evidence="6" id="KW-0963">Cytoplasm</keyword>
<dbReference type="CDD" id="cd20357">
    <property type="entry name" value="Rcat_RBR_parkin"/>
    <property type="match status" value="1"/>
</dbReference>
<reference evidence="24" key="1">
    <citation type="submission" date="2025-08" db="UniProtKB">
        <authorList>
            <consortium name="RefSeq"/>
        </authorList>
    </citation>
    <scope>IDENTIFICATION</scope>
</reference>
<dbReference type="FunFam" id="2.20.25.20:FF:000008">
    <property type="entry name" value="E3 ubiquitin-protein ligase parkin"/>
    <property type="match status" value="1"/>
</dbReference>
<dbReference type="FunFam" id="1.20.120.1750:FF:000009">
    <property type="entry name" value="E3 ubiquitin-protein ligase parkin"/>
    <property type="match status" value="1"/>
</dbReference>